<dbReference type="PANTHER" id="PTHR43689:SF8">
    <property type="entry name" value="ALPHA_BETA-HYDROLASES SUPERFAMILY PROTEIN"/>
    <property type="match status" value="1"/>
</dbReference>
<dbReference type="EMBL" id="BAABAT010000049">
    <property type="protein sequence ID" value="GAA4262004.1"/>
    <property type="molecule type" value="Genomic_DNA"/>
</dbReference>
<comment type="caution">
    <text evidence="2">The sequence shown here is derived from an EMBL/GenBank/DDBJ whole genome shotgun (WGS) entry which is preliminary data.</text>
</comment>
<keyword evidence="2" id="KW-0378">Hydrolase</keyword>
<dbReference type="Proteomes" id="UP001500620">
    <property type="component" value="Unassembled WGS sequence"/>
</dbReference>
<organism evidence="2 3">
    <name type="scientific">Dactylosporangium darangshiense</name>
    <dbReference type="NCBI Taxonomy" id="579108"/>
    <lineage>
        <taxon>Bacteria</taxon>
        <taxon>Bacillati</taxon>
        <taxon>Actinomycetota</taxon>
        <taxon>Actinomycetes</taxon>
        <taxon>Micromonosporales</taxon>
        <taxon>Micromonosporaceae</taxon>
        <taxon>Dactylosporangium</taxon>
    </lineage>
</organism>
<sequence>MTQTYLLLHGGAGPQSVAAFAERLAAEAGARVLAPTHPGFDGTERPAHIDSVRALAAHYRDYLDELGVRDVTVIGNSIGGWIAAELALLGSPRVARIVLVDAVGVEVPGHPVADFFNLTPAQIAAASYYEPQKFAVDPARMAGNRTALAVYAGEPSMVDPTLLARLQGVPNPALVVWGDSDGIADSDYGRAFAEAIPGARFVVLERTGHLPQIENPDGLLDVVRGWVADAPKAAHPLTFHLTPEEGL</sequence>
<gene>
    <name evidence="2" type="ORF">GCM10022255_097040</name>
</gene>
<evidence type="ECO:0000259" key="1">
    <source>
        <dbReference type="Pfam" id="PF12697"/>
    </source>
</evidence>
<dbReference type="PANTHER" id="PTHR43689">
    <property type="entry name" value="HYDROLASE"/>
    <property type="match status" value="1"/>
</dbReference>
<reference evidence="3" key="1">
    <citation type="journal article" date="2019" name="Int. J. Syst. Evol. Microbiol.">
        <title>The Global Catalogue of Microorganisms (GCM) 10K type strain sequencing project: providing services to taxonomists for standard genome sequencing and annotation.</title>
        <authorList>
            <consortium name="The Broad Institute Genomics Platform"/>
            <consortium name="The Broad Institute Genome Sequencing Center for Infectious Disease"/>
            <person name="Wu L."/>
            <person name="Ma J."/>
        </authorList>
    </citation>
    <scope>NUCLEOTIDE SEQUENCE [LARGE SCALE GENOMIC DNA]</scope>
    <source>
        <strain evidence="3">JCM 17441</strain>
    </source>
</reference>
<dbReference type="Gene3D" id="3.40.50.1820">
    <property type="entry name" value="alpha/beta hydrolase"/>
    <property type="match status" value="1"/>
</dbReference>
<dbReference type="Pfam" id="PF12697">
    <property type="entry name" value="Abhydrolase_6"/>
    <property type="match status" value="1"/>
</dbReference>
<dbReference type="GO" id="GO:0016787">
    <property type="term" value="F:hydrolase activity"/>
    <property type="evidence" value="ECO:0007669"/>
    <property type="project" value="UniProtKB-KW"/>
</dbReference>
<dbReference type="InterPro" id="IPR029058">
    <property type="entry name" value="AB_hydrolase_fold"/>
</dbReference>
<dbReference type="InterPro" id="IPR000073">
    <property type="entry name" value="AB_hydrolase_1"/>
</dbReference>
<proteinExistence type="predicted"/>
<protein>
    <submittedName>
        <fullName evidence="2">Alpha/beta hydrolase</fullName>
    </submittedName>
</protein>
<keyword evidence="3" id="KW-1185">Reference proteome</keyword>
<evidence type="ECO:0000313" key="2">
    <source>
        <dbReference type="EMBL" id="GAA4262004.1"/>
    </source>
</evidence>
<evidence type="ECO:0000313" key="3">
    <source>
        <dbReference type="Proteomes" id="UP001500620"/>
    </source>
</evidence>
<accession>A0ABP8DR92</accession>
<name>A0ABP8DR92_9ACTN</name>
<dbReference type="SUPFAM" id="SSF53474">
    <property type="entry name" value="alpha/beta-Hydrolases"/>
    <property type="match status" value="1"/>
</dbReference>
<dbReference type="RefSeq" id="WP_345139276.1">
    <property type="nucleotide sequence ID" value="NZ_BAABAT010000049.1"/>
</dbReference>
<feature type="domain" description="AB hydrolase-1" evidence="1">
    <location>
        <begin position="6"/>
        <end position="221"/>
    </location>
</feature>
<dbReference type="PRINTS" id="PR00111">
    <property type="entry name" value="ABHYDROLASE"/>
</dbReference>